<keyword evidence="12" id="KW-1185">Reference proteome</keyword>
<dbReference type="InterPro" id="IPR051399">
    <property type="entry name" value="RNA-guided_DNA_endo/Transpos"/>
</dbReference>
<dbReference type="PANTHER" id="PTHR30405:SF25">
    <property type="entry name" value="RNA-GUIDED DNA ENDONUCLEASE INSQ-RELATED"/>
    <property type="match status" value="1"/>
</dbReference>
<evidence type="ECO:0000256" key="2">
    <source>
        <dbReference type="ARBA" id="ARBA00011044"/>
    </source>
</evidence>
<name>A0A1I7FUT3_9GAMM</name>
<keyword evidence="4" id="KW-0479">Metal-binding</keyword>
<evidence type="ECO:0000256" key="7">
    <source>
        <dbReference type="ARBA" id="ARBA00023172"/>
    </source>
</evidence>
<evidence type="ECO:0000259" key="8">
    <source>
        <dbReference type="Pfam" id="PF01385"/>
    </source>
</evidence>
<feature type="domain" description="Cas12f1-like TNB" evidence="9">
    <location>
        <begin position="287"/>
        <end position="354"/>
    </location>
</feature>
<keyword evidence="5" id="KW-0862">Zinc</keyword>
<dbReference type="InterPro" id="IPR021027">
    <property type="entry name" value="Transposase_put_HTH"/>
</dbReference>
<keyword evidence="3" id="KW-0815">Transposition</keyword>
<dbReference type="Pfam" id="PF12323">
    <property type="entry name" value="HTH_OrfB_IS605"/>
    <property type="match status" value="1"/>
</dbReference>
<evidence type="ECO:0000256" key="5">
    <source>
        <dbReference type="ARBA" id="ARBA00022833"/>
    </source>
</evidence>
<dbReference type="InterPro" id="IPR010095">
    <property type="entry name" value="Cas12f1-like_TNB"/>
</dbReference>
<evidence type="ECO:0000313" key="11">
    <source>
        <dbReference type="EMBL" id="SFU39972.1"/>
    </source>
</evidence>
<feature type="domain" description="Probable transposase IS891/IS1136/IS1341" evidence="8">
    <location>
        <begin position="169"/>
        <end position="274"/>
    </location>
</feature>
<dbReference type="NCBIfam" id="NF040570">
    <property type="entry name" value="guided_TnpB"/>
    <property type="match status" value="1"/>
</dbReference>
<dbReference type="InterPro" id="IPR001959">
    <property type="entry name" value="Transposase"/>
</dbReference>
<feature type="domain" description="Transposase putative helix-turn-helix" evidence="10">
    <location>
        <begin position="1"/>
        <end position="45"/>
    </location>
</feature>
<keyword evidence="7" id="KW-0233">DNA recombination</keyword>
<dbReference type="PANTHER" id="PTHR30405">
    <property type="entry name" value="TRANSPOSASE"/>
    <property type="match status" value="1"/>
</dbReference>
<evidence type="ECO:0000256" key="6">
    <source>
        <dbReference type="ARBA" id="ARBA00023125"/>
    </source>
</evidence>
<sequence>MKRAYKYRFYPTPEQEQLMARTFGCVRFVYNAVLRYRIDAFYERREKIGYVAANAELSRLKKAVDTAFLNEVSSVPLQQCLRHQQAAFKHFFDGRARYPSFKRKRHRQSAEFTRSAFTYRDGQLFLAKCKAPLAIRWSRELPSDPTTVTVSKDSAGRYFVSCLCEFNPESLPITPKMVGIDLGLKDLFVTSDGHRIGNPRHTATYATRLAKAQRRLSKKTLGSKNRAKARQKVARLHAKISDCRRDRLHKLSRQIVNENQVICVESLKVKNMLRYPRLAKSISDAGWGEFVRQLAYKADWAGRQLSAIDQWYPSSRRCSDCGHVMPEMPLQIRAWTCPECAAEHDRDVNAAINIKAAGLAVLALGENVSGMEPVSVSGSR</sequence>
<evidence type="ECO:0000256" key="3">
    <source>
        <dbReference type="ARBA" id="ARBA00022578"/>
    </source>
</evidence>
<comment type="similarity">
    <text evidence="2">In the N-terminal section; belongs to the transposase 2 family.</text>
</comment>
<dbReference type="GO" id="GO:0032196">
    <property type="term" value="P:transposition"/>
    <property type="evidence" value="ECO:0007669"/>
    <property type="project" value="UniProtKB-KW"/>
</dbReference>
<accession>A0A1I7FUT3</accession>
<organism evidence="11 12">
    <name type="scientific">Halomonas korlensis</name>
    <dbReference type="NCBI Taxonomy" id="463301"/>
    <lineage>
        <taxon>Bacteria</taxon>
        <taxon>Pseudomonadati</taxon>
        <taxon>Pseudomonadota</taxon>
        <taxon>Gammaproteobacteria</taxon>
        <taxon>Oceanospirillales</taxon>
        <taxon>Halomonadaceae</taxon>
        <taxon>Halomonas</taxon>
    </lineage>
</organism>
<evidence type="ECO:0000256" key="1">
    <source>
        <dbReference type="ARBA" id="ARBA00008761"/>
    </source>
</evidence>
<evidence type="ECO:0000256" key="4">
    <source>
        <dbReference type="ARBA" id="ARBA00022723"/>
    </source>
</evidence>
<dbReference type="GO" id="GO:0003677">
    <property type="term" value="F:DNA binding"/>
    <property type="evidence" value="ECO:0007669"/>
    <property type="project" value="UniProtKB-KW"/>
</dbReference>
<gene>
    <name evidence="11" type="ORF">SAMN04487955_10220</name>
</gene>
<dbReference type="GO" id="GO:0006310">
    <property type="term" value="P:DNA recombination"/>
    <property type="evidence" value="ECO:0007669"/>
    <property type="project" value="UniProtKB-KW"/>
</dbReference>
<dbReference type="STRING" id="463301.SAMN04487955_10220"/>
<evidence type="ECO:0000259" key="9">
    <source>
        <dbReference type="Pfam" id="PF07282"/>
    </source>
</evidence>
<reference evidence="12" key="1">
    <citation type="submission" date="2016-10" db="EMBL/GenBank/DDBJ databases">
        <authorList>
            <person name="Varghese N."/>
            <person name="Submissions S."/>
        </authorList>
    </citation>
    <scope>NUCLEOTIDE SEQUENCE [LARGE SCALE GENOMIC DNA]</scope>
    <source>
        <strain evidence="12">CGMCC 1.6981</strain>
    </source>
</reference>
<dbReference type="Pfam" id="PF01385">
    <property type="entry name" value="OrfB_IS605"/>
    <property type="match status" value="1"/>
</dbReference>
<keyword evidence="6" id="KW-0238">DNA-binding</keyword>
<dbReference type="GO" id="GO:0046872">
    <property type="term" value="F:metal ion binding"/>
    <property type="evidence" value="ECO:0007669"/>
    <property type="project" value="UniProtKB-KW"/>
</dbReference>
<dbReference type="Pfam" id="PF07282">
    <property type="entry name" value="Cas12f1-like_TNB"/>
    <property type="match status" value="1"/>
</dbReference>
<proteinExistence type="inferred from homology"/>
<dbReference type="EMBL" id="FPBP01000002">
    <property type="protein sequence ID" value="SFU39972.1"/>
    <property type="molecule type" value="Genomic_DNA"/>
</dbReference>
<protein>
    <submittedName>
        <fullName evidence="11">Putative transposase</fullName>
    </submittedName>
</protein>
<comment type="similarity">
    <text evidence="1">In the C-terminal section; belongs to the transposase 35 family.</text>
</comment>
<evidence type="ECO:0000313" key="12">
    <source>
        <dbReference type="Proteomes" id="UP000198693"/>
    </source>
</evidence>
<evidence type="ECO:0000259" key="10">
    <source>
        <dbReference type="Pfam" id="PF12323"/>
    </source>
</evidence>
<dbReference type="Proteomes" id="UP000198693">
    <property type="component" value="Unassembled WGS sequence"/>
</dbReference>
<dbReference type="NCBIfam" id="TIGR01766">
    <property type="entry name" value="IS200/IS605 family accessory protein TnpB-like domain"/>
    <property type="match status" value="1"/>
</dbReference>
<dbReference type="AlphaFoldDB" id="A0A1I7FUT3"/>